<protein>
    <submittedName>
        <fullName evidence="2">Adomet-dependent RRNA methyltransferase spb1</fullName>
    </submittedName>
</protein>
<evidence type="ECO:0000259" key="1">
    <source>
        <dbReference type="Pfam" id="PF01728"/>
    </source>
</evidence>
<reference evidence="2" key="1">
    <citation type="submission" date="2020-07" db="EMBL/GenBank/DDBJ databases">
        <title>Ethylene signaling mediates host invasion by parasitic plants.</title>
        <authorList>
            <person name="Yoshida S."/>
        </authorList>
    </citation>
    <scope>NUCLEOTIDE SEQUENCE</scope>
    <source>
        <strain evidence="2">Okayama</strain>
    </source>
</reference>
<dbReference type="Proteomes" id="UP000653305">
    <property type="component" value="Unassembled WGS sequence"/>
</dbReference>
<sequence length="77" mass="8676">MKGPAVVVFRSQDYTAVLFCLIQLFEKVEVDKPLASRSASAEIYLLGLKYKAPANIDPRLLDVRGWRHNIEEIVLCG</sequence>
<dbReference type="AlphaFoldDB" id="A0A830BK94"/>
<accession>A0A830BK94</accession>
<keyword evidence="2" id="KW-0808">Transferase</keyword>
<name>A0A830BK94_9LAMI</name>
<gene>
    <name evidence="2" type="ORF">PHJA_000728700</name>
</gene>
<dbReference type="OrthoDB" id="1287559at2759"/>
<dbReference type="GO" id="GO:0032259">
    <property type="term" value="P:methylation"/>
    <property type="evidence" value="ECO:0007669"/>
    <property type="project" value="UniProtKB-KW"/>
</dbReference>
<dbReference type="Gene3D" id="3.40.50.150">
    <property type="entry name" value="Vaccinia Virus protein VP39"/>
    <property type="match status" value="1"/>
</dbReference>
<evidence type="ECO:0000313" key="2">
    <source>
        <dbReference type="EMBL" id="GFP85849.1"/>
    </source>
</evidence>
<dbReference type="Pfam" id="PF01728">
    <property type="entry name" value="FtsJ"/>
    <property type="match status" value="1"/>
</dbReference>
<comment type="caution">
    <text evidence="2">The sequence shown here is derived from an EMBL/GenBank/DDBJ whole genome shotgun (WGS) entry which is preliminary data.</text>
</comment>
<keyword evidence="2" id="KW-0489">Methyltransferase</keyword>
<proteinExistence type="predicted"/>
<feature type="domain" description="Ribosomal RNA methyltransferase FtsJ" evidence="1">
    <location>
        <begin position="7"/>
        <end position="50"/>
    </location>
</feature>
<keyword evidence="3" id="KW-1185">Reference proteome</keyword>
<dbReference type="InterPro" id="IPR002877">
    <property type="entry name" value="RNA_MeTrfase_FtsJ_dom"/>
</dbReference>
<dbReference type="InterPro" id="IPR029063">
    <property type="entry name" value="SAM-dependent_MTases_sf"/>
</dbReference>
<dbReference type="EMBL" id="BMAC01000114">
    <property type="protein sequence ID" value="GFP85849.1"/>
    <property type="molecule type" value="Genomic_DNA"/>
</dbReference>
<organism evidence="2 3">
    <name type="scientific">Phtheirospermum japonicum</name>
    <dbReference type="NCBI Taxonomy" id="374723"/>
    <lineage>
        <taxon>Eukaryota</taxon>
        <taxon>Viridiplantae</taxon>
        <taxon>Streptophyta</taxon>
        <taxon>Embryophyta</taxon>
        <taxon>Tracheophyta</taxon>
        <taxon>Spermatophyta</taxon>
        <taxon>Magnoliopsida</taxon>
        <taxon>eudicotyledons</taxon>
        <taxon>Gunneridae</taxon>
        <taxon>Pentapetalae</taxon>
        <taxon>asterids</taxon>
        <taxon>lamiids</taxon>
        <taxon>Lamiales</taxon>
        <taxon>Orobanchaceae</taxon>
        <taxon>Orobanchaceae incertae sedis</taxon>
        <taxon>Phtheirospermum</taxon>
    </lineage>
</organism>
<evidence type="ECO:0000313" key="3">
    <source>
        <dbReference type="Proteomes" id="UP000653305"/>
    </source>
</evidence>
<dbReference type="GO" id="GO:0008168">
    <property type="term" value="F:methyltransferase activity"/>
    <property type="evidence" value="ECO:0007669"/>
    <property type="project" value="UniProtKB-KW"/>
</dbReference>